<organism evidence="10 11">
    <name type="scientific">Symbiodinium necroappetens</name>
    <dbReference type="NCBI Taxonomy" id="1628268"/>
    <lineage>
        <taxon>Eukaryota</taxon>
        <taxon>Sar</taxon>
        <taxon>Alveolata</taxon>
        <taxon>Dinophyceae</taxon>
        <taxon>Suessiales</taxon>
        <taxon>Symbiodiniaceae</taxon>
        <taxon>Symbiodinium</taxon>
    </lineage>
</organism>
<keyword evidence="3 8" id="KW-0812">Transmembrane</keyword>
<dbReference type="InterPro" id="IPR005821">
    <property type="entry name" value="Ion_trans_dom"/>
</dbReference>
<evidence type="ECO:0000256" key="1">
    <source>
        <dbReference type="ARBA" id="ARBA00004141"/>
    </source>
</evidence>
<dbReference type="Pfam" id="PF00520">
    <property type="entry name" value="Ion_trans"/>
    <property type="match status" value="1"/>
</dbReference>
<evidence type="ECO:0000259" key="9">
    <source>
        <dbReference type="PROSITE" id="PS50042"/>
    </source>
</evidence>
<feature type="transmembrane region" description="Helical" evidence="8">
    <location>
        <begin position="267"/>
        <end position="290"/>
    </location>
</feature>
<dbReference type="GO" id="GO:0003254">
    <property type="term" value="P:regulation of membrane depolarization"/>
    <property type="evidence" value="ECO:0007669"/>
    <property type="project" value="TreeGrafter"/>
</dbReference>
<dbReference type="SUPFAM" id="SSF81324">
    <property type="entry name" value="Voltage-gated potassium channels"/>
    <property type="match status" value="2"/>
</dbReference>
<dbReference type="InterPro" id="IPR014710">
    <property type="entry name" value="RmlC-like_jellyroll"/>
</dbReference>
<dbReference type="Proteomes" id="UP000601435">
    <property type="component" value="Unassembled WGS sequence"/>
</dbReference>
<dbReference type="SUPFAM" id="SSF51206">
    <property type="entry name" value="cAMP-binding domain-like"/>
    <property type="match status" value="2"/>
</dbReference>
<dbReference type="Gene3D" id="1.10.287.70">
    <property type="match status" value="2"/>
</dbReference>
<evidence type="ECO:0000313" key="11">
    <source>
        <dbReference type="Proteomes" id="UP000601435"/>
    </source>
</evidence>
<feature type="transmembrane region" description="Helical" evidence="8">
    <location>
        <begin position="1545"/>
        <end position="1569"/>
    </location>
</feature>
<dbReference type="Gene3D" id="2.60.120.10">
    <property type="entry name" value="Jelly Rolls"/>
    <property type="match status" value="2"/>
</dbReference>
<evidence type="ECO:0000256" key="7">
    <source>
        <dbReference type="SAM" id="MobiDB-lite"/>
    </source>
</evidence>
<evidence type="ECO:0000256" key="8">
    <source>
        <dbReference type="SAM" id="Phobius"/>
    </source>
</evidence>
<name>A0A812MSX9_9DINO</name>
<dbReference type="EMBL" id="CAJNJA010011686">
    <property type="protein sequence ID" value="CAE7277002.1"/>
    <property type="molecule type" value="Genomic_DNA"/>
</dbReference>
<feature type="domain" description="Cyclic nucleotide-binding" evidence="9">
    <location>
        <begin position="1649"/>
        <end position="1752"/>
    </location>
</feature>
<dbReference type="OrthoDB" id="2021138at2759"/>
<proteinExistence type="predicted"/>
<dbReference type="InterPro" id="IPR049232">
    <property type="entry name" value="DUF6829"/>
</dbReference>
<dbReference type="Pfam" id="PF00027">
    <property type="entry name" value="cNMP_binding"/>
    <property type="match status" value="1"/>
</dbReference>
<feature type="transmembrane region" description="Helical" evidence="8">
    <location>
        <begin position="341"/>
        <end position="369"/>
    </location>
</feature>
<evidence type="ECO:0000313" key="10">
    <source>
        <dbReference type="EMBL" id="CAE7277002.1"/>
    </source>
</evidence>
<dbReference type="GO" id="GO:0035725">
    <property type="term" value="P:sodium ion transmembrane transport"/>
    <property type="evidence" value="ECO:0007669"/>
    <property type="project" value="TreeGrafter"/>
</dbReference>
<feature type="transmembrane region" description="Helical" evidence="8">
    <location>
        <begin position="230"/>
        <end position="255"/>
    </location>
</feature>
<keyword evidence="4 8" id="KW-1133">Transmembrane helix</keyword>
<dbReference type="InterPro" id="IPR000595">
    <property type="entry name" value="cNMP-bd_dom"/>
</dbReference>
<keyword evidence="11" id="KW-1185">Reference proteome</keyword>
<dbReference type="PANTHER" id="PTHR45689:SF5">
    <property type="entry name" value="I[[H]] CHANNEL, ISOFORM E"/>
    <property type="match status" value="1"/>
</dbReference>
<protein>
    <submittedName>
        <fullName evidence="10">Hcn3 protein</fullName>
    </submittedName>
</protein>
<feature type="transmembrane region" description="Helical" evidence="8">
    <location>
        <begin position="1342"/>
        <end position="1364"/>
    </location>
</feature>
<dbReference type="GO" id="GO:0098855">
    <property type="term" value="C:HCN channel complex"/>
    <property type="evidence" value="ECO:0007669"/>
    <property type="project" value="TreeGrafter"/>
</dbReference>
<evidence type="ECO:0000256" key="4">
    <source>
        <dbReference type="ARBA" id="ARBA00022989"/>
    </source>
</evidence>
<evidence type="ECO:0000256" key="6">
    <source>
        <dbReference type="ARBA" id="ARBA00023136"/>
    </source>
</evidence>
<keyword evidence="6 8" id="KW-0472">Membrane</keyword>
<dbReference type="PROSITE" id="PS50042">
    <property type="entry name" value="CNMP_BINDING_3"/>
    <property type="match status" value="2"/>
</dbReference>
<comment type="subcellular location">
    <subcellularLocation>
        <location evidence="1">Membrane</location>
        <topology evidence="1">Multi-pass membrane protein</topology>
    </subcellularLocation>
</comment>
<evidence type="ECO:0000256" key="2">
    <source>
        <dbReference type="ARBA" id="ARBA00022448"/>
    </source>
</evidence>
<dbReference type="PANTHER" id="PTHR45689">
    <property type="entry name" value="I[[H]] CHANNEL, ISOFORM E"/>
    <property type="match status" value="1"/>
</dbReference>
<sequence>MAAEGIQSVLSTRFAEAEGELRKSLDQIQLQVQQLQNGIESDLLRLHESRSEELQDLSANHGGNESNEINGFSGEELADTWLLEDDVQQLPGEEGFGKVLPVGALVLQQTAEIQNGRSQKLNLRLNHHLMELSMKAGEAVGNSGRERWRNALEITRTRSSTKTYSSEFERCESCTIIPPNSKFRIAWDMASAGMILMDAFLLPICLAWNLTLTPFPTPNVATHVGLHVFASVSLVFWPIDIYLSFTTGFFVQGVLQTARSAIAARYLHTWFVFDLGLVAIDVSAGFMMLLEEENQSQEFLQSLRSARYLRLLRTLRILRLLKAGKINLLLENLVISTGRQWLILAFTVGRMLLAIGMIAHIMACIWFGLGKAVTETSDIDSWIELALITNSTGYVQYVHSIGWILLPPAPPTLEPDSGLEHFVSLMLFVTTVLVIGSALSILTGTLQEIRQVNNERSRKRRELRIFLQTKAVPTELLMRIMSYADYKMARQSPIVYDNALISPMLQAELATFQFGSNLTEHPFFSLTASIFPTIFAEFCSALQKRFYSEAESVFSMGSIAEMMYVTSHGEYALGVDEGSKQVVRFSGAHRYFAEVALYAEAVMHVCTLTAESFAEVFVLSSTSLASLLANSPMCTTMFIEYANEYISQYAEATRDLWVSDILDLDIGCAKKACHVNSFYMDMNVDERKILRVIDLTELQDTRALMPMDFMHWILESADKPSPQEILDKLRTAFVELDPTHGLHARFGEMKEQERVESSILSLLALVRNDYEAFAAPQKAEVRMTKSQWQQLQGVLSWAAPQKQSLLAVIWLLAVRPVGKYRPIVRQLPAKHQRPEQAVRYILAAYPDATPLGATLSAEIRTYVTQTLDLQVCFNFAQMLQGENVPANLLQLKDFIRDCGSEEGLQFYVLFLLGFMSGLAGGQGSRFMTRTNANATIPGLSVIKRVLEKDPTKLYWTFLHNRGVQLGRMPRNTADLAVVRFACLCRAQSVKDLEELQKSWSGLERSEQRVLLQHFLADGIENRAVVFEFLPLCLERAKANAFVTIPALLKVLVELVRAVHATYTDSGMILAVDLADLAAFILMVQNSYIFQTCLSRARLRLADNRFSLEVQQENWRRVSLSFASLEAELQTAFGDIRKQVGLAHKAIESDLVRHLEQSHGSVEVPSASPLLAAEVSPLDSWILKDTGITMTMTVSDTPGPKESTMSVGALVLQQTAAALQEGASAQPHFRLNSHLMEISQKAGEAVETVSRRTKHKFGSSSATQMGSLGSHRQRSPTKSLHSEFDKCDSIVVSPNSKFRVGWDFASVTLIILDAFLLPLTMAFDLDVSPFTAEAKGGEVLLQVLAMTSLIFWPLDMVMSFNTGFYRKGALQLKRKDICLHYLKTWFAFDVCVLAVDYTAGFVGNVSKEQGDLLRPLRSARYLRLLRTLRILRIFKAGKVNVIIENLVISMGRQWLILLFTIGRMLMVIGGVTHVLACVFFVVGKAVSEARGLQAVPEAQDLKMGSWIDIAQISLSDPSIQYVHSIGWILLPPAPPQLDPESGLEHVVAVLVFVLTVLVIGSALSILTGTLHEIRQVNNERSRKRRELRIFLQTKAVSTELMMRIMSYADYKMTRHSPIGYDTSLISPVLHAELATFQLGDHLRGHPLYLLTSKIFPQVFAEFCRSLDKTYFSEAESVFIEASLAESMYITSHGAFSVCTELDMANNVCNFVNEHRYFAEVSMYVEAVMHDCTLVAESFAEVFKLSGHKLADILSHSPPCATMFVEYATEFVGRYSSPDVDASAHEILQASEDCAKNASECNSFYLDLYMDDRKAIRYLSLKSLTSKPGRTASPAAFTAKVLNSSIVPSLEELRDAFVELDVESGLHARFSEPKEQERAESAILSLVSLVRDDYTAYILPQRENGRLTRPQWQQLRSILEWAGPTQEKLEAAILLLAIRGIGKFRSLTRQLPPIRRRPEAAVRYILENYSDAMPSSTSLDQNMSTLVMDALELQQEFNFAQMLQGENVAGNLCQLKDFMRTKGGEDMLKFFVLILLGFMSGLAGGTGSRFMTCRNAETTIMGLNTMKHVLNEDPARLYWTYIYHRGLGLSRAPQHSTDLAVIRLACLCRIQSQKDFLGLQRSWDALGTREQQELCKHLLADGITNSAVIFEFLPLCLERANTNPFVTVPCFLEVLVELIQAVRSSEPALQSQMLTVDLADMAAFTLMVRNSFIFQTCLSRAKLNKQDDRFYLEVTQDNWRRVGEPHTDIIMLATSVRDLARSQAKDMRQRLGDDGYCSV</sequence>
<feature type="transmembrane region" description="Helical" evidence="8">
    <location>
        <begin position="189"/>
        <end position="210"/>
    </location>
</feature>
<accession>A0A812MSX9</accession>
<feature type="transmembrane region" description="Helical" evidence="8">
    <location>
        <begin position="1303"/>
        <end position="1322"/>
    </location>
</feature>
<dbReference type="GO" id="GO:0005249">
    <property type="term" value="F:voltage-gated potassium channel activity"/>
    <property type="evidence" value="ECO:0007669"/>
    <property type="project" value="TreeGrafter"/>
</dbReference>
<keyword evidence="2" id="KW-0813">Transport</keyword>
<comment type="caution">
    <text evidence="10">The sequence shown here is derived from an EMBL/GenBank/DDBJ whole genome shotgun (WGS) entry which is preliminary data.</text>
</comment>
<reference evidence="10" key="1">
    <citation type="submission" date="2021-02" db="EMBL/GenBank/DDBJ databases">
        <authorList>
            <person name="Dougan E. K."/>
            <person name="Rhodes N."/>
            <person name="Thang M."/>
            <person name="Chan C."/>
        </authorList>
    </citation>
    <scope>NUCLEOTIDE SEQUENCE</scope>
</reference>
<keyword evidence="5" id="KW-0406">Ion transport</keyword>
<dbReference type="CDD" id="cd00038">
    <property type="entry name" value="CAP_ED"/>
    <property type="match status" value="1"/>
</dbReference>
<dbReference type="Pfam" id="PF20717">
    <property type="entry name" value="DUF6829"/>
    <property type="match status" value="2"/>
</dbReference>
<gene>
    <name evidence="10" type="primary">Hcn3</name>
    <name evidence="10" type="ORF">SNEC2469_LOCUS6729</name>
</gene>
<feature type="transmembrane region" description="Helical" evidence="8">
    <location>
        <begin position="1453"/>
        <end position="1481"/>
    </location>
</feature>
<feature type="compositionally biased region" description="Polar residues" evidence="7">
    <location>
        <begin position="1257"/>
        <end position="1266"/>
    </location>
</feature>
<dbReference type="InterPro" id="IPR051413">
    <property type="entry name" value="K/Na_HCN_channel"/>
</dbReference>
<evidence type="ECO:0000256" key="5">
    <source>
        <dbReference type="ARBA" id="ARBA00023065"/>
    </source>
</evidence>
<feature type="domain" description="Cyclic nucleotide-binding" evidence="9">
    <location>
        <begin position="526"/>
        <end position="628"/>
    </location>
</feature>
<feature type="region of interest" description="Disordered" evidence="7">
    <location>
        <begin position="1249"/>
        <end position="1277"/>
    </location>
</feature>
<dbReference type="InterPro" id="IPR018490">
    <property type="entry name" value="cNMP-bd_dom_sf"/>
</dbReference>
<feature type="transmembrane region" description="Helical" evidence="8">
    <location>
        <begin position="425"/>
        <end position="444"/>
    </location>
</feature>
<evidence type="ECO:0000256" key="3">
    <source>
        <dbReference type="ARBA" id="ARBA00022692"/>
    </source>
</evidence>
<feature type="transmembrane region" description="Helical" evidence="8">
    <location>
        <begin position="2028"/>
        <end position="2049"/>
    </location>
</feature>